<feature type="compositionally biased region" description="Polar residues" evidence="1">
    <location>
        <begin position="36"/>
        <end position="45"/>
    </location>
</feature>
<evidence type="ECO:0000313" key="3">
    <source>
        <dbReference type="Proteomes" id="UP000507470"/>
    </source>
</evidence>
<accession>A0A6J8F1V3</accession>
<dbReference type="OrthoDB" id="10065524at2759"/>
<sequence>MLRASAAKRMDIEIKSSSQSAHQAARSSPLKVIGGNSKSDAVESTENNDKINHPRLTNYSGLVKIDPDNLLSPEIKAKFRDTLNKYDDVYDPYFKGYNGAAGPFQARVNMGPVQPPQRKDRVPQYSRNQLVELQQTFDELEAIGVFKRPEDIGVSVE</sequence>
<dbReference type="Proteomes" id="UP000507470">
    <property type="component" value="Unassembled WGS sequence"/>
</dbReference>
<feature type="compositionally biased region" description="Low complexity" evidence="1">
    <location>
        <begin position="16"/>
        <end position="28"/>
    </location>
</feature>
<organism evidence="2 3">
    <name type="scientific">Mytilus coruscus</name>
    <name type="common">Sea mussel</name>
    <dbReference type="NCBI Taxonomy" id="42192"/>
    <lineage>
        <taxon>Eukaryota</taxon>
        <taxon>Metazoa</taxon>
        <taxon>Spiralia</taxon>
        <taxon>Lophotrochozoa</taxon>
        <taxon>Mollusca</taxon>
        <taxon>Bivalvia</taxon>
        <taxon>Autobranchia</taxon>
        <taxon>Pteriomorphia</taxon>
        <taxon>Mytilida</taxon>
        <taxon>Mytiloidea</taxon>
        <taxon>Mytilidae</taxon>
        <taxon>Mytilinae</taxon>
        <taxon>Mytilus</taxon>
    </lineage>
</organism>
<evidence type="ECO:0000256" key="1">
    <source>
        <dbReference type="SAM" id="MobiDB-lite"/>
    </source>
</evidence>
<name>A0A6J8F1V3_MYTCO</name>
<proteinExistence type="predicted"/>
<dbReference type="AlphaFoldDB" id="A0A6J8F1V3"/>
<keyword evidence="3" id="KW-1185">Reference proteome</keyword>
<gene>
    <name evidence="2" type="ORF">MCOR_58412</name>
</gene>
<protein>
    <submittedName>
        <fullName evidence="2">Uncharacterized protein</fullName>
    </submittedName>
</protein>
<feature type="region of interest" description="Disordered" evidence="1">
    <location>
        <begin position="1"/>
        <end position="55"/>
    </location>
</feature>
<dbReference type="EMBL" id="CACVKT020010448">
    <property type="protein sequence ID" value="CAC5426727.1"/>
    <property type="molecule type" value="Genomic_DNA"/>
</dbReference>
<reference evidence="2 3" key="1">
    <citation type="submission" date="2020-06" db="EMBL/GenBank/DDBJ databases">
        <authorList>
            <person name="Li R."/>
            <person name="Bekaert M."/>
        </authorList>
    </citation>
    <scope>NUCLEOTIDE SEQUENCE [LARGE SCALE GENOMIC DNA]</scope>
    <source>
        <strain evidence="3">wild</strain>
    </source>
</reference>
<evidence type="ECO:0000313" key="2">
    <source>
        <dbReference type="EMBL" id="CAC5426727.1"/>
    </source>
</evidence>